<feature type="transmembrane region" description="Helical" evidence="7">
    <location>
        <begin position="347"/>
        <end position="366"/>
    </location>
</feature>
<keyword evidence="5 7" id="KW-0472">Membrane</keyword>
<feature type="transmembrane region" description="Helical" evidence="7">
    <location>
        <begin position="240"/>
        <end position="260"/>
    </location>
</feature>
<evidence type="ECO:0000313" key="8">
    <source>
        <dbReference type="EMBL" id="CCE86249.1"/>
    </source>
</evidence>
<keyword evidence="9" id="KW-1185">Reference proteome</keyword>
<reference evidence="8 9" key="1">
    <citation type="journal article" date="2012" name="G3 (Bethesda)">
        <title>Pichia sorbitophila, an interspecies yeast hybrid reveals early steps of genome resolution following polyploidization.</title>
        <authorList>
            <person name="Leh Louis V."/>
            <person name="Despons L."/>
            <person name="Friedrich A."/>
            <person name="Martin T."/>
            <person name="Durrens P."/>
            <person name="Casaregola S."/>
            <person name="Neuveglise C."/>
            <person name="Fairhead C."/>
            <person name="Marck C."/>
            <person name="Cruz J.A."/>
            <person name="Straub M.L."/>
            <person name="Kugler V."/>
            <person name="Sacerdot C."/>
            <person name="Uzunov Z."/>
            <person name="Thierry A."/>
            <person name="Weiss S."/>
            <person name="Bleykasten C."/>
            <person name="De Montigny J."/>
            <person name="Jacques N."/>
            <person name="Jung P."/>
            <person name="Lemaire M."/>
            <person name="Mallet S."/>
            <person name="Morel G."/>
            <person name="Richard G.F."/>
            <person name="Sarkar A."/>
            <person name="Savel G."/>
            <person name="Schacherer J."/>
            <person name="Seret M.L."/>
            <person name="Talla E."/>
            <person name="Samson G."/>
            <person name="Jubin C."/>
            <person name="Poulain J."/>
            <person name="Vacherie B."/>
            <person name="Barbe V."/>
            <person name="Pelletier E."/>
            <person name="Sherman D.J."/>
            <person name="Westhof E."/>
            <person name="Weissenbach J."/>
            <person name="Baret P.V."/>
            <person name="Wincker P."/>
            <person name="Gaillardin C."/>
            <person name="Dujon B."/>
            <person name="Souciet J.L."/>
        </authorList>
    </citation>
    <scope>NUCLEOTIDE SEQUENCE [LARGE SCALE GENOMIC DNA]</scope>
    <source>
        <strain evidence="9">ATCC MYA-4447 / BCRC 22081 / CBS 7064 / NBRC 10061 / NRRL Y-12695</strain>
    </source>
</reference>
<feature type="transmembrane region" description="Helical" evidence="7">
    <location>
        <begin position="468"/>
        <end position="490"/>
    </location>
</feature>
<feature type="transmembrane region" description="Helical" evidence="7">
    <location>
        <begin position="311"/>
        <end position="335"/>
    </location>
</feature>
<dbReference type="InParanoid" id="G8Y388"/>
<dbReference type="Gene3D" id="1.20.1250.20">
    <property type="entry name" value="MFS general substrate transporter like domains"/>
    <property type="match status" value="2"/>
</dbReference>
<organism evidence="8 9">
    <name type="scientific">Pichia sorbitophila (strain ATCC MYA-4447 / BCRC 22081 / CBS 7064 / NBRC 10061 / NRRL Y-12695)</name>
    <name type="common">Hybrid yeast</name>
    <dbReference type="NCBI Taxonomy" id="559304"/>
    <lineage>
        <taxon>Eukaryota</taxon>
        <taxon>Fungi</taxon>
        <taxon>Dikarya</taxon>
        <taxon>Ascomycota</taxon>
        <taxon>Saccharomycotina</taxon>
        <taxon>Pichiomycetes</taxon>
        <taxon>Debaryomycetaceae</taxon>
        <taxon>Millerozyma</taxon>
    </lineage>
</organism>
<evidence type="ECO:0000256" key="4">
    <source>
        <dbReference type="ARBA" id="ARBA00022989"/>
    </source>
</evidence>
<dbReference type="FunCoup" id="G8Y388">
    <property type="interactions" value="236"/>
</dbReference>
<dbReference type="Proteomes" id="UP000005222">
    <property type="component" value="Chromosome M"/>
</dbReference>
<dbReference type="GO" id="GO:0022857">
    <property type="term" value="F:transmembrane transporter activity"/>
    <property type="evidence" value="ECO:0007669"/>
    <property type="project" value="InterPro"/>
</dbReference>
<evidence type="ECO:0000256" key="2">
    <source>
        <dbReference type="ARBA" id="ARBA00022448"/>
    </source>
</evidence>
<proteinExistence type="inferred from homology"/>
<accession>G8Y388</accession>
<dbReference type="InterPro" id="IPR011701">
    <property type="entry name" value="MFS"/>
</dbReference>
<evidence type="ECO:0000256" key="3">
    <source>
        <dbReference type="ARBA" id="ARBA00022692"/>
    </source>
</evidence>
<dbReference type="AlphaFoldDB" id="G8Y388"/>
<protein>
    <submittedName>
        <fullName evidence="8">Piso0_005915 protein</fullName>
    </submittedName>
</protein>
<gene>
    <name evidence="8" type="primary">Piso0_005915</name>
    <name evidence="8" type="ORF">GNLVRS01_PISO0M24916g</name>
</gene>
<feature type="transmembrane region" description="Helical" evidence="7">
    <location>
        <begin position="375"/>
        <end position="395"/>
    </location>
</feature>
<dbReference type="OMA" id="CEATHAK"/>
<dbReference type="OrthoDB" id="6730379at2759"/>
<feature type="transmembrane region" description="Helical" evidence="7">
    <location>
        <begin position="438"/>
        <end position="456"/>
    </location>
</feature>
<keyword evidence="2" id="KW-0813">Transport</keyword>
<feature type="transmembrane region" description="Helical" evidence="7">
    <location>
        <begin position="77"/>
        <end position="95"/>
    </location>
</feature>
<keyword evidence="4 7" id="KW-1133">Transmembrane helix</keyword>
<evidence type="ECO:0000256" key="5">
    <source>
        <dbReference type="ARBA" id="ARBA00023136"/>
    </source>
</evidence>
<dbReference type="PANTHER" id="PTHR43791:SF1">
    <property type="entry name" value="ALLANTOATE PERMEASE"/>
    <property type="match status" value="1"/>
</dbReference>
<evidence type="ECO:0000256" key="6">
    <source>
        <dbReference type="ARBA" id="ARBA00037968"/>
    </source>
</evidence>
<dbReference type="GO" id="GO:0016020">
    <property type="term" value="C:membrane"/>
    <property type="evidence" value="ECO:0007669"/>
    <property type="project" value="UniProtKB-SubCell"/>
</dbReference>
<dbReference type="InterPro" id="IPR036259">
    <property type="entry name" value="MFS_trans_sf"/>
</dbReference>
<comment type="similarity">
    <text evidence="6">Belongs to the major facilitator superfamily. Allantoate permease family.</text>
</comment>
<feature type="transmembrane region" description="Helical" evidence="7">
    <location>
        <begin position="144"/>
        <end position="165"/>
    </location>
</feature>
<sequence length="529" mass="59202">MSIEEIKEKRSGGDAVHAVVSFTKDNIDDDNVITTFKSPNGKTVKVTGDVDEAMHIALQADEEELDEKTSRALLRKIDFNILPIICLLYACQFMDKTTSSYAAVMGLKTDLNMVGDMYSWCGTAFYLGYLFFEFPANRILQKFPVAKTTGAFILMWGAILCFHAIPNEYAGFVALRTLLGIFESAVTPAMVLITGQWYRAEEHFLRTSIWFACNGIGTIMGGGIGYGLSVHKDSYSVIPWKILFIVTGLMTIVIGILFLLQIPDLPTKAWFLTEREKVLVVKRIRSNQQGFGNKKFKKHQFIEAMTDINTWLYFLFAIASNIPNGALTNFGSILLNSDFGYSSADSLLMNMPCGAVEFVGCILFAYSQRFFRHRMAISFAAMVVTVVSSCMLAFVKHSNSTRLAGYYLMNVYPITMICALSCFASNTAGYTKKVTTNAVFLIGYCVGNLIGPQTFISSQAPAYTGGKISFVVCDVATLALIAIIYFIYWYRNNRKDKFQKETNTEMELIENIEFADLTDLENPNFRYSL</sequence>
<keyword evidence="3 7" id="KW-0812">Transmembrane</keyword>
<evidence type="ECO:0000313" key="9">
    <source>
        <dbReference type="Proteomes" id="UP000005222"/>
    </source>
</evidence>
<dbReference type="STRING" id="559304.G8Y388"/>
<dbReference type="SUPFAM" id="SSF103473">
    <property type="entry name" value="MFS general substrate transporter"/>
    <property type="match status" value="1"/>
</dbReference>
<feature type="transmembrane region" description="Helical" evidence="7">
    <location>
        <begin position="177"/>
        <end position="197"/>
    </location>
</feature>
<dbReference type="eggNOG" id="KOG2533">
    <property type="taxonomic scope" value="Eukaryota"/>
</dbReference>
<dbReference type="EMBL" id="FO082047">
    <property type="protein sequence ID" value="CCE86249.1"/>
    <property type="molecule type" value="Genomic_DNA"/>
</dbReference>
<dbReference type="CDD" id="cd17327">
    <property type="entry name" value="MFS_FEN2_like"/>
    <property type="match status" value="1"/>
</dbReference>
<name>G8Y388_PICSO</name>
<dbReference type="HOGENOM" id="CLU_001265_0_5_1"/>
<dbReference type="Pfam" id="PF07690">
    <property type="entry name" value="MFS_1"/>
    <property type="match status" value="1"/>
</dbReference>
<dbReference type="PANTHER" id="PTHR43791">
    <property type="entry name" value="PERMEASE-RELATED"/>
    <property type="match status" value="1"/>
</dbReference>
<evidence type="ECO:0000256" key="1">
    <source>
        <dbReference type="ARBA" id="ARBA00004141"/>
    </source>
</evidence>
<dbReference type="FunFam" id="1.20.1250.20:FF:000064">
    <property type="entry name" value="MFS allantoate transporter"/>
    <property type="match status" value="1"/>
</dbReference>
<feature type="transmembrane region" description="Helical" evidence="7">
    <location>
        <begin position="115"/>
        <end position="132"/>
    </location>
</feature>
<feature type="transmembrane region" description="Helical" evidence="7">
    <location>
        <begin position="209"/>
        <end position="228"/>
    </location>
</feature>
<evidence type="ECO:0000256" key="7">
    <source>
        <dbReference type="SAM" id="Phobius"/>
    </source>
</evidence>
<comment type="subcellular location">
    <subcellularLocation>
        <location evidence="1">Membrane</location>
        <topology evidence="1">Multi-pass membrane protein</topology>
    </subcellularLocation>
</comment>
<feature type="transmembrane region" description="Helical" evidence="7">
    <location>
        <begin position="407"/>
        <end position="426"/>
    </location>
</feature>